<proteinExistence type="predicted"/>
<feature type="chain" id="PRO_5043630983" evidence="3">
    <location>
        <begin position="22"/>
        <end position="175"/>
    </location>
</feature>
<feature type="compositionally biased region" description="Pro residues" evidence="1">
    <location>
        <begin position="40"/>
        <end position="105"/>
    </location>
</feature>
<keyword evidence="2" id="KW-1133">Transmembrane helix</keyword>
<feature type="region of interest" description="Disordered" evidence="1">
    <location>
        <begin position="21"/>
        <end position="130"/>
    </location>
</feature>
<dbReference type="AlphaFoldDB" id="A0AAV8SH21"/>
<feature type="signal peptide" evidence="3">
    <location>
        <begin position="1"/>
        <end position="21"/>
    </location>
</feature>
<evidence type="ECO:0000313" key="5">
    <source>
        <dbReference type="Proteomes" id="UP001159364"/>
    </source>
</evidence>
<evidence type="ECO:0000256" key="1">
    <source>
        <dbReference type="SAM" id="MobiDB-lite"/>
    </source>
</evidence>
<keyword evidence="5" id="KW-1185">Reference proteome</keyword>
<keyword evidence="2" id="KW-0472">Membrane</keyword>
<dbReference type="Proteomes" id="UP001159364">
    <property type="component" value="Linkage Group LG11"/>
</dbReference>
<sequence length="175" mass="17866">MAASYLLCAFIAFSSLHFVFSQDPPEQPPSPAPAANVSAPFPPPESGSPSLPPSQSPGAPPPSGLTPIYTPPAIAPASPEVPAPAPGSPEVPAPAPGSPEVPPAPAEERDVNHIGNAGSDEASKTKGMNGGKKVGIAIGLIMTAAVVGFGAVVYKRRQQNIRRSQYAYSARRDLL</sequence>
<keyword evidence="3" id="KW-0732">Signal</keyword>
<dbReference type="EMBL" id="JAIWQS010000011">
    <property type="protein sequence ID" value="KAJ8751293.1"/>
    <property type="molecule type" value="Genomic_DNA"/>
</dbReference>
<organism evidence="4 5">
    <name type="scientific">Erythroxylum novogranatense</name>
    <dbReference type="NCBI Taxonomy" id="1862640"/>
    <lineage>
        <taxon>Eukaryota</taxon>
        <taxon>Viridiplantae</taxon>
        <taxon>Streptophyta</taxon>
        <taxon>Embryophyta</taxon>
        <taxon>Tracheophyta</taxon>
        <taxon>Spermatophyta</taxon>
        <taxon>Magnoliopsida</taxon>
        <taxon>eudicotyledons</taxon>
        <taxon>Gunneridae</taxon>
        <taxon>Pentapetalae</taxon>
        <taxon>rosids</taxon>
        <taxon>fabids</taxon>
        <taxon>Malpighiales</taxon>
        <taxon>Erythroxylaceae</taxon>
        <taxon>Erythroxylum</taxon>
    </lineage>
</organism>
<protein>
    <submittedName>
        <fullName evidence="4">Uncharacterized protein</fullName>
    </submittedName>
</protein>
<comment type="caution">
    <text evidence="4">The sequence shown here is derived from an EMBL/GenBank/DDBJ whole genome shotgun (WGS) entry which is preliminary data.</text>
</comment>
<dbReference type="PANTHER" id="PTHR36721:SF15">
    <property type="entry name" value="EN_SPM-LIKE TRANSPOSON PROTEIN"/>
    <property type="match status" value="1"/>
</dbReference>
<reference evidence="4 5" key="1">
    <citation type="submission" date="2021-09" db="EMBL/GenBank/DDBJ databases">
        <title>Genomic insights and catalytic innovation underlie evolution of tropane alkaloids biosynthesis.</title>
        <authorList>
            <person name="Wang Y.-J."/>
            <person name="Tian T."/>
            <person name="Huang J.-P."/>
            <person name="Huang S.-X."/>
        </authorList>
    </citation>
    <scope>NUCLEOTIDE SEQUENCE [LARGE SCALE GENOMIC DNA]</scope>
    <source>
        <strain evidence="4">KIB-2018</strain>
        <tissue evidence="4">Leaf</tissue>
    </source>
</reference>
<feature type="transmembrane region" description="Helical" evidence="2">
    <location>
        <begin position="134"/>
        <end position="154"/>
    </location>
</feature>
<keyword evidence="2" id="KW-0812">Transmembrane</keyword>
<dbReference type="PANTHER" id="PTHR36721">
    <property type="entry name" value="PROLINE-RICH FAMILY PROTEIN"/>
    <property type="match status" value="1"/>
</dbReference>
<accession>A0AAV8SH21</accession>
<evidence type="ECO:0000256" key="2">
    <source>
        <dbReference type="SAM" id="Phobius"/>
    </source>
</evidence>
<evidence type="ECO:0000313" key="4">
    <source>
        <dbReference type="EMBL" id="KAJ8751293.1"/>
    </source>
</evidence>
<gene>
    <name evidence="4" type="ORF">K2173_016475</name>
</gene>
<name>A0AAV8SH21_9ROSI</name>
<evidence type="ECO:0000256" key="3">
    <source>
        <dbReference type="SAM" id="SignalP"/>
    </source>
</evidence>